<accession>A0ABD5YS23</accession>
<gene>
    <name evidence="1" type="ORF">ACFQL7_14600</name>
</gene>
<dbReference type="EMBL" id="JBHTAX010000001">
    <property type="protein sequence ID" value="MFC7190931.1"/>
    <property type="molecule type" value="Genomic_DNA"/>
</dbReference>
<keyword evidence="2" id="KW-1185">Reference proteome</keyword>
<dbReference type="RefSeq" id="WP_390205900.1">
    <property type="nucleotide sequence ID" value="NZ_JBHTAX010000001.1"/>
</dbReference>
<protein>
    <submittedName>
        <fullName evidence="1">Uncharacterized protein</fullName>
    </submittedName>
</protein>
<organism evidence="1 2">
    <name type="scientific">Halocatena marina</name>
    <dbReference type="NCBI Taxonomy" id="2934937"/>
    <lineage>
        <taxon>Archaea</taxon>
        <taxon>Methanobacteriati</taxon>
        <taxon>Methanobacteriota</taxon>
        <taxon>Stenosarchaea group</taxon>
        <taxon>Halobacteria</taxon>
        <taxon>Halobacteriales</taxon>
        <taxon>Natronomonadaceae</taxon>
        <taxon>Halocatena</taxon>
    </lineage>
</organism>
<name>A0ABD5YS23_9EURY</name>
<proteinExistence type="predicted"/>
<comment type="caution">
    <text evidence="1">The sequence shown here is derived from an EMBL/GenBank/DDBJ whole genome shotgun (WGS) entry which is preliminary data.</text>
</comment>
<evidence type="ECO:0000313" key="2">
    <source>
        <dbReference type="Proteomes" id="UP001596417"/>
    </source>
</evidence>
<reference evidence="1 2" key="1">
    <citation type="journal article" date="2019" name="Int. J. Syst. Evol. Microbiol.">
        <title>The Global Catalogue of Microorganisms (GCM) 10K type strain sequencing project: providing services to taxonomists for standard genome sequencing and annotation.</title>
        <authorList>
            <consortium name="The Broad Institute Genomics Platform"/>
            <consortium name="The Broad Institute Genome Sequencing Center for Infectious Disease"/>
            <person name="Wu L."/>
            <person name="Ma J."/>
        </authorList>
    </citation>
    <scope>NUCLEOTIDE SEQUENCE [LARGE SCALE GENOMIC DNA]</scope>
    <source>
        <strain evidence="1 2">RDMS1</strain>
    </source>
</reference>
<dbReference type="AlphaFoldDB" id="A0ABD5YS23"/>
<sequence length="184" mass="21084">MVALVLSGDKPAASIDPSTDHFPDHRWTPHTGLKELCDTMNIVAYKRRDLGWWFVAPVYGRLDLLPSSNRTERSDEWMRRLGVIFGYPSSAIDYFLGAKGEWTEPRERVANGQFSSDEMVDAGFVVYRHDDSVEGYERAIETGRRIRDRLEGLAEEWDVPELTTVVSEHQQQLLDEVTPKKTVQ</sequence>
<dbReference type="Proteomes" id="UP001596417">
    <property type="component" value="Unassembled WGS sequence"/>
</dbReference>
<evidence type="ECO:0000313" key="1">
    <source>
        <dbReference type="EMBL" id="MFC7190931.1"/>
    </source>
</evidence>